<gene>
    <name evidence="4" type="ORF">RM531_00010</name>
</gene>
<reference evidence="4 5" key="1">
    <citation type="submission" date="2023-09" db="EMBL/GenBank/DDBJ databases">
        <authorList>
            <person name="Rey-Velasco X."/>
        </authorList>
    </citation>
    <scope>NUCLEOTIDE SEQUENCE [LARGE SCALE GENOMIC DNA]</scope>
    <source>
        <strain evidence="4 5">P385</strain>
    </source>
</reference>
<protein>
    <submittedName>
        <fullName evidence="4">IS110 family transposase</fullName>
    </submittedName>
</protein>
<evidence type="ECO:0000313" key="5">
    <source>
        <dbReference type="Proteomes" id="UP001259982"/>
    </source>
</evidence>
<organism evidence="4 5">
    <name type="scientific">Spectribacter acetivorans</name>
    <dbReference type="NCBI Taxonomy" id="3075603"/>
    <lineage>
        <taxon>Bacteria</taxon>
        <taxon>Pseudomonadati</taxon>
        <taxon>Pseudomonadota</taxon>
        <taxon>Gammaproteobacteria</taxon>
        <taxon>Salinisphaerales</taxon>
        <taxon>Salinisphaeraceae</taxon>
        <taxon>Spectribacter</taxon>
    </lineage>
</organism>
<dbReference type="PANTHER" id="PTHR33055">
    <property type="entry name" value="TRANSPOSASE FOR INSERTION SEQUENCE ELEMENT IS1111A"/>
    <property type="match status" value="1"/>
</dbReference>
<keyword evidence="5" id="KW-1185">Reference proteome</keyword>
<evidence type="ECO:0000259" key="2">
    <source>
        <dbReference type="Pfam" id="PF01548"/>
    </source>
</evidence>
<dbReference type="Proteomes" id="UP001259982">
    <property type="component" value="Unassembled WGS sequence"/>
</dbReference>
<evidence type="ECO:0000313" key="4">
    <source>
        <dbReference type="EMBL" id="MDT0616844.1"/>
    </source>
</evidence>
<evidence type="ECO:0000259" key="3">
    <source>
        <dbReference type="Pfam" id="PF02371"/>
    </source>
</evidence>
<comment type="caution">
    <text evidence="4">The sequence shown here is derived from an EMBL/GenBank/DDBJ whole genome shotgun (WGS) entry which is preliminary data.</text>
</comment>
<dbReference type="InterPro" id="IPR003346">
    <property type="entry name" value="Transposase_20"/>
</dbReference>
<feature type="domain" description="Transposase IS116/IS110/IS902 C-terminal" evidence="3">
    <location>
        <begin position="197"/>
        <end position="281"/>
    </location>
</feature>
<dbReference type="InterPro" id="IPR002525">
    <property type="entry name" value="Transp_IS110-like_N"/>
</dbReference>
<dbReference type="Pfam" id="PF02371">
    <property type="entry name" value="Transposase_20"/>
    <property type="match status" value="1"/>
</dbReference>
<dbReference type="PANTHER" id="PTHR33055:SF3">
    <property type="entry name" value="PUTATIVE TRANSPOSASE FOR IS117-RELATED"/>
    <property type="match status" value="1"/>
</dbReference>
<dbReference type="Pfam" id="PF01548">
    <property type="entry name" value="DEDD_Tnp_IS110"/>
    <property type="match status" value="1"/>
</dbReference>
<dbReference type="NCBIfam" id="NF033542">
    <property type="entry name" value="transpos_IS110"/>
    <property type="match status" value="1"/>
</dbReference>
<proteinExistence type="predicted"/>
<feature type="domain" description="Transposase IS110-like N-terminal" evidence="2">
    <location>
        <begin position="7"/>
        <end position="150"/>
    </location>
</feature>
<evidence type="ECO:0000256" key="1">
    <source>
        <dbReference type="SAM" id="Coils"/>
    </source>
</evidence>
<accession>A0ABU3B3P2</accession>
<keyword evidence="1" id="KW-0175">Coiled coil</keyword>
<dbReference type="RefSeq" id="WP_311656325.1">
    <property type="nucleotide sequence ID" value="NZ_JAVRHY010000001.1"/>
</dbReference>
<feature type="coiled-coil region" evidence="1">
    <location>
        <begin position="161"/>
        <end position="188"/>
    </location>
</feature>
<dbReference type="EMBL" id="JAVRHY010000001">
    <property type="protein sequence ID" value="MDT0616844.1"/>
    <property type="molecule type" value="Genomic_DNA"/>
</dbReference>
<name>A0ABU3B3P2_9GAMM</name>
<dbReference type="InterPro" id="IPR047650">
    <property type="entry name" value="Transpos_IS110"/>
</dbReference>
<sequence>MTTEAVLGIDVAKQDLHVALLRADGKRKHKRFTNSPAGFGQLADWLAERGVATVHACLEATGGHEQAVATYLYEAGHVVSVINPAQVAKYAQSLLSRNKTDRADASVIARFAATQAPEPWAPPPVEVRQLQALVRRLVAVQTMRDEENNRRASPALPDAVAQSITQVQAELEREIARLRREIDTHINNHPHLREQQDLLATIPGIGVATAQRLIAEIGSLTRYTGARQLAAAAGLTPRQHRSGRSVCGPSRLSKTGNAHLRQALYFPAIVAWTHNPVIRTFCDRLRHQGKPKMSVLAAAMRKLLHIVFGVLKHRQPFNPDIPQTA</sequence>